<evidence type="ECO:0000259" key="5">
    <source>
        <dbReference type="PROSITE" id="PS50977"/>
    </source>
</evidence>
<evidence type="ECO:0000313" key="6">
    <source>
        <dbReference type="EMBL" id="MBN7796381.1"/>
    </source>
</evidence>
<keyword evidence="7" id="KW-1185">Reference proteome</keyword>
<keyword evidence="1" id="KW-0805">Transcription regulation</keyword>
<dbReference type="PROSITE" id="PS50977">
    <property type="entry name" value="HTH_TETR_2"/>
    <property type="match status" value="1"/>
</dbReference>
<name>A0A939IJK2_9GAMM</name>
<dbReference type="SUPFAM" id="SSF48498">
    <property type="entry name" value="Tetracyclin repressor-like, C-terminal domain"/>
    <property type="match status" value="1"/>
</dbReference>
<sequence>MPRPVQYNLENVTASATRLFWLEGYGGSSVDKLLRATGLNKHSLYKAFNGKEGLFIRCLEHYIDNEARPYRDVLANNHGLGAIRSYFQRVTRRTRHHSNMGCLVANTAAELGDGHSQVSKRIDAYYRDLAGLLSRAVAQGQDIGEIRSDIDPLDIAKCLVHMVQGISISHRFRSPVAADTESLLQLIAQPPGKNQ</sequence>
<dbReference type="PANTHER" id="PTHR47506:SF1">
    <property type="entry name" value="HTH-TYPE TRANSCRIPTIONAL REGULATOR YJDC"/>
    <property type="match status" value="1"/>
</dbReference>
<dbReference type="Gene3D" id="1.10.357.10">
    <property type="entry name" value="Tetracycline Repressor, domain 2"/>
    <property type="match status" value="1"/>
</dbReference>
<reference evidence="6" key="1">
    <citation type="submission" date="2021-02" db="EMBL/GenBank/DDBJ databases">
        <title>PHA producing bacteria isolated from coastal sediment in Guangdong, Shenzhen.</title>
        <authorList>
            <person name="Zheng W."/>
            <person name="Yu S."/>
            <person name="Huang Y."/>
        </authorList>
    </citation>
    <scope>NUCLEOTIDE SEQUENCE</scope>
    <source>
        <strain evidence="6">TN14-10</strain>
    </source>
</reference>
<accession>A0A939IJK2</accession>
<protein>
    <submittedName>
        <fullName evidence="6">TetR/AcrR family transcriptional regulator</fullName>
    </submittedName>
</protein>
<feature type="DNA-binding region" description="H-T-H motif" evidence="4">
    <location>
        <begin position="29"/>
        <end position="48"/>
    </location>
</feature>
<dbReference type="InterPro" id="IPR009057">
    <property type="entry name" value="Homeodomain-like_sf"/>
</dbReference>
<comment type="caution">
    <text evidence="6">The sequence shown here is derived from an EMBL/GenBank/DDBJ whole genome shotgun (WGS) entry which is preliminary data.</text>
</comment>
<proteinExistence type="predicted"/>
<keyword evidence="3" id="KW-0804">Transcription</keyword>
<dbReference type="InterPro" id="IPR001647">
    <property type="entry name" value="HTH_TetR"/>
</dbReference>
<dbReference type="PANTHER" id="PTHR47506">
    <property type="entry name" value="TRANSCRIPTIONAL REGULATORY PROTEIN"/>
    <property type="match status" value="1"/>
</dbReference>
<gene>
    <name evidence="6" type="ORF">JYP50_07255</name>
</gene>
<keyword evidence="2 4" id="KW-0238">DNA-binding</keyword>
<evidence type="ECO:0000256" key="2">
    <source>
        <dbReference type="ARBA" id="ARBA00023125"/>
    </source>
</evidence>
<organism evidence="6 7">
    <name type="scientific">Parahaliea mediterranea</name>
    <dbReference type="NCBI Taxonomy" id="651086"/>
    <lineage>
        <taxon>Bacteria</taxon>
        <taxon>Pseudomonadati</taxon>
        <taxon>Pseudomonadota</taxon>
        <taxon>Gammaproteobacteria</taxon>
        <taxon>Cellvibrionales</taxon>
        <taxon>Halieaceae</taxon>
        <taxon>Parahaliea</taxon>
    </lineage>
</organism>
<dbReference type="AlphaFoldDB" id="A0A939IJK2"/>
<dbReference type="GO" id="GO:0003677">
    <property type="term" value="F:DNA binding"/>
    <property type="evidence" value="ECO:0007669"/>
    <property type="project" value="UniProtKB-UniRule"/>
</dbReference>
<dbReference type="Pfam" id="PF16925">
    <property type="entry name" value="TetR_C_13"/>
    <property type="match status" value="1"/>
</dbReference>
<dbReference type="InterPro" id="IPR036271">
    <property type="entry name" value="Tet_transcr_reg_TetR-rel_C_sf"/>
</dbReference>
<evidence type="ECO:0000256" key="3">
    <source>
        <dbReference type="ARBA" id="ARBA00023163"/>
    </source>
</evidence>
<dbReference type="RefSeq" id="WP_206559832.1">
    <property type="nucleotide sequence ID" value="NZ_JAFKCZ010000005.1"/>
</dbReference>
<feature type="domain" description="HTH tetR-type" evidence="5">
    <location>
        <begin position="6"/>
        <end position="66"/>
    </location>
</feature>
<evidence type="ECO:0000256" key="1">
    <source>
        <dbReference type="ARBA" id="ARBA00023015"/>
    </source>
</evidence>
<dbReference type="Pfam" id="PF00440">
    <property type="entry name" value="TetR_N"/>
    <property type="match status" value="1"/>
</dbReference>
<evidence type="ECO:0000256" key="4">
    <source>
        <dbReference type="PROSITE-ProRule" id="PRU00335"/>
    </source>
</evidence>
<dbReference type="Gene3D" id="1.10.10.60">
    <property type="entry name" value="Homeodomain-like"/>
    <property type="match status" value="1"/>
</dbReference>
<dbReference type="Proteomes" id="UP000664303">
    <property type="component" value="Unassembled WGS sequence"/>
</dbReference>
<dbReference type="InterPro" id="IPR011075">
    <property type="entry name" value="TetR_C"/>
</dbReference>
<dbReference type="SUPFAM" id="SSF46689">
    <property type="entry name" value="Homeodomain-like"/>
    <property type="match status" value="1"/>
</dbReference>
<evidence type="ECO:0000313" key="7">
    <source>
        <dbReference type="Proteomes" id="UP000664303"/>
    </source>
</evidence>
<dbReference type="EMBL" id="JAFKCZ010000005">
    <property type="protein sequence ID" value="MBN7796381.1"/>
    <property type="molecule type" value="Genomic_DNA"/>
</dbReference>